<organism evidence="1 2">
    <name type="scientific">Oceanococcus atlanticus</name>
    <dbReference type="NCBI Taxonomy" id="1317117"/>
    <lineage>
        <taxon>Bacteria</taxon>
        <taxon>Pseudomonadati</taxon>
        <taxon>Pseudomonadota</taxon>
        <taxon>Gammaproteobacteria</taxon>
        <taxon>Chromatiales</taxon>
        <taxon>Oceanococcaceae</taxon>
        <taxon>Oceanococcus</taxon>
    </lineage>
</organism>
<name>A0A1Y1SFK6_9GAMM</name>
<comment type="caution">
    <text evidence="1">The sequence shown here is derived from an EMBL/GenBank/DDBJ whole genome shotgun (WGS) entry which is preliminary data.</text>
</comment>
<keyword evidence="2" id="KW-1185">Reference proteome</keyword>
<gene>
    <name evidence="1" type="ORF">ATO7_01215</name>
</gene>
<dbReference type="STRING" id="1317117.ATO7_01215"/>
<sequence>MIAALCAGIAQADKEFEGLFHGGVSIRKHGDATGGMQACRGHANIGVLLETVTMTRTFLLTGLLAAMPLHAEVLTLPGGPVPEQPAEMAPDYQHLPVDRSHLPSTGSSKSAVLNAYGEPVSMSGPVGDPPISRWVYGDFIVFFEYDHVINAVIPGKPREIYNRDQLRAGDPTY</sequence>
<protein>
    <submittedName>
        <fullName evidence="1">Uncharacterized protein</fullName>
    </submittedName>
</protein>
<dbReference type="Proteomes" id="UP000192342">
    <property type="component" value="Unassembled WGS sequence"/>
</dbReference>
<dbReference type="AlphaFoldDB" id="A0A1Y1SFK6"/>
<accession>A0A1Y1SFK6</accession>
<dbReference type="EMBL" id="AQQV01000001">
    <property type="protein sequence ID" value="ORE88452.1"/>
    <property type="molecule type" value="Genomic_DNA"/>
</dbReference>
<evidence type="ECO:0000313" key="2">
    <source>
        <dbReference type="Proteomes" id="UP000192342"/>
    </source>
</evidence>
<evidence type="ECO:0000313" key="1">
    <source>
        <dbReference type="EMBL" id="ORE88452.1"/>
    </source>
</evidence>
<proteinExistence type="predicted"/>
<reference evidence="1 2" key="1">
    <citation type="submission" date="2013-04" db="EMBL/GenBank/DDBJ databases">
        <title>Oceanococcus atlanticus 22II-S10r2 Genome Sequencing.</title>
        <authorList>
            <person name="Lai Q."/>
            <person name="Li G."/>
            <person name="Shao Z."/>
        </authorList>
    </citation>
    <scope>NUCLEOTIDE SEQUENCE [LARGE SCALE GENOMIC DNA]</scope>
    <source>
        <strain evidence="1 2">22II-S10r2</strain>
    </source>
</reference>